<feature type="non-terminal residue" evidence="2">
    <location>
        <position position="1"/>
    </location>
</feature>
<organism evidence="2 3">
    <name type="scientific">Actinomyces israelii</name>
    <dbReference type="NCBI Taxonomy" id="1659"/>
    <lineage>
        <taxon>Bacteria</taxon>
        <taxon>Bacillati</taxon>
        <taxon>Actinomycetota</taxon>
        <taxon>Actinomycetes</taxon>
        <taxon>Actinomycetales</taxon>
        <taxon>Actinomycetaceae</taxon>
        <taxon>Actinomyces</taxon>
    </lineage>
</organism>
<name>A0ABT4ICG4_9ACTO</name>
<evidence type="ECO:0000313" key="3">
    <source>
        <dbReference type="Proteomes" id="UP001072034"/>
    </source>
</evidence>
<gene>
    <name evidence="2" type="ORF">OHJ16_15485</name>
</gene>
<protein>
    <submittedName>
        <fullName evidence="2">Uncharacterized protein</fullName>
    </submittedName>
</protein>
<accession>A0ABT4ICG4</accession>
<reference evidence="2" key="1">
    <citation type="submission" date="2022-10" db="EMBL/GenBank/DDBJ databases">
        <title>Genome sequence of Actinomyces israelii ATCC 10048.</title>
        <authorList>
            <person name="Watt R.M."/>
            <person name="Tong W.M."/>
        </authorList>
    </citation>
    <scope>NUCLEOTIDE SEQUENCE</scope>
    <source>
        <strain evidence="2">ATCC 10048</strain>
    </source>
</reference>
<feature type="compositionally biased region" description="Basic residues" evidence="1">
    <location>
        <begin position="52"/>
        <end position="63"/>
    </location>
</feature>
<dbReference type="EMBL" id="JAPTMY010000053">
    <property type="protein sequence ID" value="MCZ0859436.1"/>
    <property type="molecule type" value="Genomic_DNA"/>
</dbReference>
<dbReference type="Proteomes" id="UP001072034">
    <property type="component" value="Unassembled WGS sequence"/>
</dbReference>
<evidence type="ECO:0000256" key="1">
    <source>
        <dbReference type="SAM" id="MobiDB-lite"/>
    </source>
</evidence>
<feature type="compositionally biased region" description="Basic and acidic residues" evidence="1">
    <location>
        <begin position="13"/>
        <end position="25"/>
    </location>
</feature>
<evidence type="ECO:0000313" key="2">
    <source>
        <dbReference type="EMBL" id="MCZ0859436.1"/>
    </source>
</evidence>
<feature type="compositionally biased region" description="Polar residues" evidence="1">
    <location>
        <begin position="1"/>
        <end position="12"/>
    </location>
</feature>
<proteinExistence type="predicted"/>
<comment type="caution">
    <text evidence="2">The sequence shown here is derived from an EMBL/GenBank/DDBJ whole genome shotgun (WGS) entry which is preliminary data.</text>
</comment>
<feature type="region of interest" description="Disordered" evidence="1">
    <location>
        <begin position="1"/>
        <end position="63"/>
    </location>
</feature>
<dbReference type="RefSeq" id="WP_268918646.1">
    <property type="nucleotide sequence ID" value="NZ_JAPTMY010000053.1"/>
</dbReference>
<keyword evidence="3" id="KW-1185">Reference proteome</keyword>
<sequence>PVGSSNSPSTHAYQHDHARERDRTRPHNHAIMPDNHHRQPLRPFPVPVRTCGIHHRPRPVRRT</sequence>